<dbReference type="PROSITE" id="PS51755">
    <property type="entry name" value="OMPR_PHOB"/>
    <property type="match status" value="1"/>
</dbReference>
<dbReference type="Proteomes" id="UP001260534">
    <property type="component" value="Unassembled WGS sequence"/>
</dbReference>
<comment type="caution">
    <text evidence="10">The sequence shown here is derived from an EMBL/GenBank/DDBJ whole genome shotgun (WGS) entry which is preliminary data.</text>
</comment>
<name>A0ABU2I482_9XANT</name>
<dbReference type="Gene3D" id="6.10.250.690">
    <property type="match status" value="1"/>
</dbReference>
<organism evidence="10 11">
    <name type="scientific">Xanthomonas hawaiiensis</name>
    <dbReference type="NCBI Taxonomy" id="3003247"/>
    <lineage>
        <taxon>Bacteria</taxon>
        <taxon>Pseudomonadati</taxon>
        <taxon>Pseudomonadota</taxon>
        <taxon>Gammaproteobacteria</taxon>
        <taxon>Lysobacterales</taxon>
        <taxon>Lysobacteraceae</taxon>
        <taxon>Xanthomonas</taxon>
    </lineage>
</organism>
<evidence type="ECO:0000256" key="3">
    <source>
        <dbReference type="ARBA" id="ARBA00023015"/>
    </source>
</evidence>
<dbReference type="InterPro" id="IPR016032">
    <property type="entry name" value="Sig_transdc_resp-reg_C-effctor"/>
</dbReference>
<proteinExistence type="predicted"/>
<dbReference type="Gene3D" id="1.10.10.10">
    <property type="entry name" value="Winged helix-like DNA-binding domain superfamily/Winged helix DNA-binding domain"/>
    <property type="match status" value="1"/>
</dbReference>
<dbReference type="InterPro" id="IPR036388">
    <property type="entry name" value="WH-like_DNA-bd_sf"/>
</dbReference>
<evidence type="ECO:0000256" key="7">
    <source>
        <dbReference type="PROSITE-ProRule" id="PRU01091"/>
    </source>
</evidence>
<evidence type="ECO:0000256" key="6">
    <source>
        <dbReference type="PROSITE-ProRule" id="PRU00169"/>
    </source>
</evidence>
<dbReference type="SMART" id="SM00448">
    <property type="entry name" value="REC"/>
    <property type="match status" value="1"/>
</dbReference>
<dbReference type="SUPFAM" id="SSF52172">
    <property type="entry name" value="CheY-like"/>
    <property type="match status" value="1"/>
</dbReference>
<dbReference type="InterPro" id="IPR011006">
    <property type="entry name" value="CheY-like_superfamily"/>
</dbReference>
<dbReference type="PANTHER" id="PTHR48111:SF4">
    <property type="entry name" value="DNA-BINDING DUAL TRANSCRIPTIONAL REGULATOR OMPR"/>
    <property type="match status" value="1"/>
</dbReference>
<evidence type="ECO:0000256" key="1">
    <source>
        <dbReference type="ARBA" id="ARBA00022553"/>
    </source>
</evidence>
<dbReference type="PROSITE" id="PS50110">
    <property type="entry name" value="RESPONSE_REGULATORY"/>
    <property type="match status" value="1"/>
</dbReference>
<dbReference type="EMBL" id="JAQMHB010000001">
    <property type="protein sequence ID" value="MDS9992970.1"/>
    <property type="molecule type" value="Genomic_DNA"/>
</dbReference>
<feature type="DNA-binding region" description="OmpR/PhoB-type" evidence="7">
    <location>
        <begin position="140"/>
        <end position="239"/>
    </location>
</feature>
<dbReference type="SMART" id="SM00862">
    <property type="entry name" value="Trans_reg_C"/>
    <property type="match status" value="1"/>
</dbReference>
<accession>A0ABU2I482</accession>
<dbReference type="CDD" id="cd00383">
    <property type="entry name" value="trans_reg_C"/>
    <property type="match status" value="1"/>
</dbReference>
<keyword evidence="2" id="KW-0902">Two-component regulatory system</keyword>
<reference evidence="10 11" key="1">
    <citation type="submission" date="2023-01" db="EMBL/GenBank/DDBJ databases">
        <title>Xanthomonas hawaiianensis sp. nov. isolated from Araceae family in Hawaii.</title>
        <authorList>
            <person name="Chunag S.-C."/>
            <person name="Dobhal S."/>
            <person name="Alvarez A."/>
            <person name="Arif M."/>
        </authorList>
    </citation>
    <scope>NUCLEOTIDE SEQUENCE [LARGE SCALE GENOMIC DNA]</scope>
    <source>
        <strain evidence="10 11">A2111</strain>
    </source>
</reference>
<evidence type="ECO:0000313" key="10">
    <source>
        <dbReference type="EMBL" id="MDS9992970.1"/>
    </source>
</evidence>
<dbReference type="Pfam" id="PF00072">
    <property type="entry name" value="Response_reg"/>
    <property type="match status" value="1"/>
</dbReference>
<dbReference type="Pfam" id="PF00486">
    <property type="entry name" value="Trans_reg_C"/>
    <property type="match status" value="1"/>
</dbReference>
<dbReference type="PANTHER" id="PTHR48111">
    <property type="entry name" value="REGULATOR OF RPOS"/>
    <property type="match status" value="1"/>
</dbReference>
<dbReference type="InterPro" id="IPR001867">
    <property type="entry name" value="OmpR/PhoB-type_DNA-bd"/>
</dbReference>
<feature type="domain" description="Response regulatory" evidence="8">
    <location>
        <begin position="11"/>
        <end position="125"/>
    </location>
</feature>
<gene>
    <name evidence="10" type="primary">ompR</name>
    <name evidence="10" type="ORF">PNQ69_09315</name>
</gene>
<sequence length="244" mass="27170">MSMHDAAPTPRLLLVDDDDRLRALLCRYLESQGFAVKAVADGVHLQQALARGHYDLVVLDLMLPGENGLDICRRLRGQGDHTPIVMLTAKGDEIDRIIGLEIGADDYLPKPVNPRELLARIRAVLRRTRPGGAGAPQPDGGEIGFGRFRLHLGRRELRRDGEPLKLTTAEFAVLSVLLRHPQQPLSRDRLSSLAHGREHEPLGRSIDVIVARLRKLLEDDVRTPRLIQTVWGVGYVYVPPEPQA</sequence>
<evidence type="ECO:0000256" key="4">
    <source>
        <dbReference type="ARBA" id="ARBA00023125"/>
    </source>
</evidence>
<dbReference type="SUPFAM" id="SSF46894">
    <property type="entry name" value="C-terminal effector domain of the bipartite response regulators"/>
    <property type="match status" value="1"/>
</dbReference>
<dbReference type="Gene3D" id="3.40.50.2300">
    <property type="match status" value="1"/>
</dbReference>
<keyword evidence="5" id="KW-0804">Transcription</keyword>
<feature type="modified residue" description="4-aspartylphosphate" evidence="6">
    <location>
        <position position="60"/>
    </location>
</feature>
<keyword evidence="11" id="KW-1185">Reference proteome</keyword>
<evidence type="ECO:0000313" key="11">
    <source>
        <dbReference type="Proteomes" id="UP001260534"/>
    </source>
</evidence>
<evidence type="ECO:0000256" key="5">
    <source>
        <dbReference type="ARBA" id="ARBA00023163"/>
    </source>
</evidence>
<protein>
    <submittedName>
        <fullName evidence="10">Two-component system response regulator OmpR</fullName>
    </submittedName>
</protein>
<evidence type="ECO:0000259" key="9">
    <source>
        <dbReference type="PROSITE" id="PS51755"/>
    </source>
</evidence>
<keyword evidence="4 7" id="KW-0238">DNA-binding</keyword>
<keyword evidence="1 6" id="KW-0597">Phosphoprotein</keyword>
<dbReference type="RefSeq" id="WP_304944640.1">
    <property type="nucleotide sequence ID" value="NZ_JAGHXG010000003.1"/>
</dbReference>
<keyword evidence="3" id="KW-0805">Transcription regulation</keyword>
<evidence type="ECO:0000259" key="8">
    <source>
        <dbReference type="PROSITE" id="PS50110"/>
    </source>
</evidence>
<evidence type="ECO:0000256" key="2">
    <source>
        <dbReference type="ARBA" id="ARBA00023012"/>
    </source>
</evidence>
<dbReference type="InterPro" id="IPR001789">
    <property type="entry name" value="Sig_transdc_resp-reg_receiver"/>
</dbReference>
<feature type="domain" description="OmpR/PhoB-type" evidence="9">
    <location>
        <begin position="140"/>
        <end position="239"/>
    </location>
</feature>
<dbReference type="NCBIfam" id="NF007005">
    <property type="entry name" value="PRK09468.1"/>
    <property type="match status" value="1"/>
</dbReference>
<dbReference type="InterPro" id="IPR039420">
    <property type="entry name" value="WalR-like"/>
</dbReference>